<gene>
    <name evidence="2" type="ORF">C1SCF055_LOCUS11221</name>
</gene>
<feature type="compositionally biased region" description="Acidic residues" evidence="1">
    <location>
        <begin position="1"/>
        <end position="14"/>
    </location>
</feature>
<dbReference type="Proteomes" id="UP001152797">
    <property type="component" value="Unassembled WGS sequence"/>
</dbReference>
<dbReference type="EMBL" id="CAMXCT030000821">
    <property type="protein sequence ID" value="CAL4770936.1"/>
    <property type="molecule type" value="Genomic_DNA"/>
</dbReference>
<reference evidence="3" key="2">
    <citation type="submission" date="2024-04" db="EMBL/GenBank/DDBJ databases">
        <authorList>
            <person name="Chen Y."/>
            <person name="Shah S."/>
            <person name="Dougan E. K."/>
            <person name="Thang M."/>
            <person name="Chan C."/>
        </authorList>
    </citation>
    <scope>NUCLEOTIDE SEQUENCE [LARGE SCALE GENOMIC DNA]</scope>
</reference>
<feature type="compositionally biased region" description="Polar residues" evidence="1">
    <location>
        <begin position="137"/>
        <end position="146"/>
    </location>
</feature>
<reference evidence="2" key="1">
    <citation type="submission" date="2022-10" db="EMBL/GenBank/DDBJ databases">
        <authorList>
            <person name="Chen Y."/>
            <person name="Dougan E. K."/>
            <person name="Chan C."/>
            <person name="Rhodes N."/>
            <person name="Thang M."/>
        </authorList>
    </citation>
    <scope>NUCLEOTIDE SEQUENCE</scope>
</reference>
<evidence type="ECO:0000313" key="4">
    <source>
        <dbReference type="Proteomes" id="UP001152797"/>
    </source>
</evidence>
<evidence type="ECO:0000313" key="3">
    <source>
        <dbReference type="EMBL" id="CAL1136999.1"/>
    </source>
</evidence>
<feature type="compositionally biased region" description="Low complexity" evidence="1">
    <location>
        <begin position="76"/>
        <end position="94"/>
    </location>
</feature>
<dbReference type="EMBL" id="CAMXCT020000821">
    <property type="protein sequence ID" value="CAL1136999.1"/>
    <property type="molecule type" value="Genomic_DNA"/>
</dbReference>
<evidence type="ECO:0000313" key="2">
    <source>
        <dbReference type="EMBL" id="CAI3983624.1"/>
    </source>
</evidence>
<comment type="caution">
    <text evidence="2">The sequence shown here is derived from an EMBL/GenBank/DDBJ whole genome shotgun (WGS) entry which is preliminary data.</text>
</comment>
<proteinExistence type="predicted"/>
<sequence length="146" mass="16396">MADEDQGWYEDPLGEESINANEEPNEGRPGTDDWSDWNEQEGGSQSTSRKRKNKEEPPSGLKWAKKTPEPPPQALSRWSSNSSWSSAGESPSTWNSWRGAATWVRTSLRPLSCHAKRPLRVAWQTVPTKRGSWRRPATTSGSESRS</sequence>
<dbReference type="EMBL" id="CAMXCT010000821">
    <property type="protein sequence ID" value="CAI3983624.1"/>
    <property type="molecule type" value="Genomic_DNA"/>
</dbReference>
<feature type="region of interest" description="Disordered" evidence="1">
    <location>
        <begin position="1"/>
        <end position="96"/>
    </location>
</feature>
<feature type="region of interest" description="Disordered" evidence="1">
    <location>
        <begin position="127"/>
        <end position="146"/>
    </location>
</feature>
<dbReference type="AlphaFoldDB" id="A0A9P1C216"/>
<evidence type="ECO:0000256" key="1">
    <source>
        <dbReference type="SAM" id="MobiDB-lite"/>
    </source>
</evidence>
<protein>
    <submittedName>
        <fullName evidence="2">Uncharacterized protein</fullName>
    </submittedName>
</protein>
<organism evidence="2">
    <name type="scientific">Cladocopium goreaui</name>
    <dbReference type="NCBI Taxonomy" id="2562237"/>
    <lineage>
        <taxon>Eukaryota</taxon>
        <taxon>Sar</taxon>
        <taxon>Alveolata</taxon>
        <taxon>Dinophyceae</taxon>
        <taxon>Suessiales</taxon>
        <taxon>Symbiodiniaceae</taxon>
        <taxon>Cladocopium</taxon>
    </lineage>
</organism>
<accession>A0A9P1C216</accession>
<name>A0A9P1C216_9DINO</name>
<keyword evidence="4" id="KW-1185">Reference proteome</keyword>